<evidence type="ECO:0000313" key="3">
    <source>
        <dbReference type="EMBL" id="GMI37543.1"/>
    </source>
</evidence>
<comment type="caution">
    <text evidence="3">The sequence shown here is derived from an EMBL/GenBank/DDBJ whole genome shotgun (WGS) entry which is preliminary data.</text>
</comment>
<organism evidence="3 4">
    <name type="scientific">Tetraparma gracilis</name>
    <dbReference type="NCBI Taxonomy" id="2962635"/>
    <lineage>
        <taxon>Eukaryota</taxon>
        <taxon>Sar</taxon>
        <taxon>Stramenopiles</taxon>
        <taxon>Ochrophyta</taxon>
        <taxon>Bolidophyceae</taxon>
        <taxon>Parmales</taxon>
        <taxon>Triparmaceae</taxon>
        <taxon>Tetraparma</taxon>
    </lineage>
</organism>
<evidence type="ECO:0000256" key="1">
    <source>
        <dbReference type="SAM" id="MobiDB-lite"/>
    </source>
</evidence>
<keyword evidence="4" id="KW-1185">Reference proteome</keyword>
<feature type="region of interest" description="Disordered" evidence="1">
    <location>
        <begin position="65"/>
        <end position="101"/>
    </location>
</feature>
<reference evidence="3 4" key="1">
    <citation type="journal article" date="2023" name="Commun. Biol.">
        <title>Genome analysis of Parmales, the sister group of diatoms, reveals the evolutionary specialization of diatoms from phago-mixotrophs to photoautotrophs.</title>
        <authorList>
            <person name="Ban H."/>
            <person name="Sato S."/>
            <person name="Yoshikawa S."/>
            <person name="Yamada K."/>
            <person name="Nakamura Y."/>
            <person name="Ichinomiya M."/>
            <person name="Sato N."/>
            <person name="Blanc-Mathieu R."/>
            <person name="Endo H."/>
            <person name="Kuwata A."/>
            <person name="Ogata H."/>
        </authorList>
    </citation>
    <scope>NUCLEOTIDE SEQUENCE [LARGE SCALE GENOMIC DNA]</scope>
</reference>
<dbReference type="EMBL" id="BRYB01000780">
    <property type="protein sequence ID" value="GMI37543.1"/>
    <property type="molecule type" value="Genomic_DNA"/>
</dbReference>
<evidence type="ECO:0000256" key="2">
    <source>
        <dbReference type="SAM" id="Phobius"/>
    </source>
</evidence>
<proteinExistence type="predicted"/>
<keyword evidence="2" id="KW-0812">Transmembrane</keyword>
<keyword evidence="2" id="KW-0472">Membrane</keyword>
<evidence type="ECO:0000313" key="4">
    <source>
        <dbReference type="Proteomes" id="UP001165060"/>
    </source>
</evidence>
<feature type="transmembrane region" description="Helical" evidence="2">
    <location>
        <begin position="18"/>
        <end position="41"/>
    </location>
</feature>
<sequence>MTYTTADGVIHESRPFSILGSLSSLYLFLSTTLQVFVDSVFTPPSRLREKRYNGRTLKQQRTTYAERNNTLGGGGGAKRRGANVKGVGDLKGPADACAGGG</sequence>
<dbReference type="Proteomes" id="UP001165060">
    <property type="component" value="Unassembled WGS sequence"/>
</dbReference>
<accession>A0ABQ6N0C9</accession>
<gene>
    <name evidence="3" type="ORF">TeGR_g5955</name>
</gene>
<name>A0ABQ6N0C9_9STRA</name>
<protein>
    <submittedName>
        <fullName evidence="3">Uncharacterized protein</fullName>
    </submittedName>
</protein>
<keyword evidence="2" id="KW-1133">Transmembrane helix</keyword>